<name>A0A1F4V9P0_UNCKA</name>
<dbReference type="STRING" id="1802620.A3D91_01470"/>
<evidence type="ECO:0000313" key="2">
    <source>
        <dbReference type="Proteomes" id="UP000178127"/>
    </source>
</evidence>
<proteinExistence type="predicted"/>
<protein>
    <submittedName>
        <fullName evidence="1">Uncharacterized protein</fullName>
    </submittedName>
</protein>
<comment type="caution">
    <text evidence="1">The sequence shown here is derived from an EMBL/GenBank/DDBJ whole genome shotgun (WGS) entry which is preliminary data.</text>
</comment>
<dbReference type="EMBL" id="MEVD01000008">
    <property type="protein sequence ID" value="OGC53884.1"/>
    <property type="molecule type" value="Genomic_DNA"/>
</dbReference>
<sequence>MSYTSHFAQGELIDPLEMPATPIEQLSPAELDAEFKDNLHDLESKNGPLVDFIKSEYGGAVATSSGQRRGQAVAFFEEEEDRARFALAVTRECLRSDDKIRSFLLDMQGVVDRQLEYARADWEAIEKPKRTRYAGMALRPTTLDYHAAIITSNYFYAVERKNLVEQALYVLEHES</sequence>
<dbReference type="AlphaFoldDB" id="A0A1F4V9P0"/>
<accession>A0A1F4V9P0</accession>
<evidence type="ECO:0000313" key="1">
    <source>
        <dbReference type="EMBL" id="OGC53884.1"/>
    </source>
</evidence>
<organism evidence="1 2">
    <name type="scientific">candidate division WWE3 bacterium RIFCSPHIGHO2_02_FULL_38_14</name>
    <dbReference type="NCBI Taxonomy" id="1802620"/>
    <lineage>
        <taxon>Bacteria</taxon>
        <taxon>Katanobacteria</taxon>
    </lineage>
</organism>
<gene>
    <name evidence="1" type="ORF">A3D91_01470</name>
</gene>
<reference evidence="1 2" key="1">
    <citation type="journal article" date="2016" name="Nat. Commun.">
        <title>Thousands of microbial genomes shed light on interconnected biogeochemical processes in an aquifer system.</title>
        <authorList>
            <person name="Anantharaman K."/>
            <person name="Brown C.T."/>
            <person name="Hug L.A."/>
            <person name="Sharon I."/>
            <person name="Castelle C.J."/>
            <person name="Probst A.J."/>
            <person name="Thomas B.C."/>
            <person name="Singh A."/>
            <person name="Wilkins M.J."/>
            <person name="Karaoz U."/>
            <person name="Brodie E.L."/>
            <person name="Williams K.H."/>
            <person name="Hubbard S.S."/>
            <person name="Banfield J.F."/>
        </authorList>
    </citation>
    <scope>NUCLEOTIDE SEQUENCE [LARGE SCALE GENOMIC DNA]</scope>
</reference>
<dbReference type="Proteomes" id="UP000178127">
    <property type="component" value="Unassembled WGS sequence"/>
</dbReference>